<feature type="compositionally biased region" description="Low complexity" evidence="1">
    <location>
        <begin position="82"/>
        <end position="98"/>
    </location>
</feature>
<dbReference type="AlphaFoldDB" id="A0A8H5LN23"/>
<name>A0A8H5LN23_9AGAR</name>
<feature type="compositionally biased region" description="Basic residues" evidence="1">
    <location>
        <begin position="136"/>
        <end position="145"/>
    </location>
</feature>
<sequence>MHPYDFPHSIPTPPFSPNNQQLPPHDADNPLKSTVNLLDSLVAFYQHERMWVYRTRAVLEEAFDNLPAVTPSASKENPLPSPSASSSPSAATPESSSSDQSTEHAAEPKSPRPGQLPSRWMRRKRGFNLRLEGIAKPKRLSKPLRRNQQDQDAKEHILELFEKMMEDRMESCQRVNKLVRSANRAYLASR</sequence>
<dbReference type="OrthoDB" id="3217075at2759"/>
<feature type="region of interest" description="Disordered" evidence="1">
    <location>
        <begin position="1"/>
        <end position="31"/>
    </location>
</feature>
<evidence type="ECO:0000256" key="1">
    <source>
        <dbReference type="SAM" id="MobiDB-lite"/>
    </source>
</evidence>
<keyword evidence="3" id="KW-1185">Reference proteome</keyword>
<proteinExistence type="predicted"/>
<dbReference type="Proteomes" id="UP000559027">
    <property type="component" value="Unassembled WGS sequence"/>
</dbReference>
<evidence type="ECO:0000313" key="2">
    <source>
        <dbReference type="EMBL" id="KAF5363650.1"/>
    </source>
</evidence>
<organism evidence="2 3">
    <name type="scientific">Leucocoprinus leucothites</name>
    <dbReference type="NCBI Taxonomy" id="201217"/>
    <lineage>
        <taxon>Eukaryota</taxon>
        <taxon>Fungi</taxon>
        <taxon>Dikarya</taxon>
        <taxon>Basidiomycota</taxon>
        <taxon>Agaricomycotina</taxon>
        <taxon>Agaricomycetes</taxon>
        <taxon>Agaricomycetidae</taxon>
        <taxon>Agaricales</taxon>
        <taxon>Agaricineae</taxon>
        <taxon>Agaricaceae</taxon>
        <taxon>Leucocoprinus</taxon>
    </lineage>
</organism>
<comment type="caution">
    <text evidence="2">The sequence shown here is derived from an EMBL/GenBank/DDBJ whole genome shotgun (WGS) entry which is preliminary data.</text>
</comment>
<accession>A0A8H5LN23</accession>
<dbReference type="EMBL" id="JAACJO010000001">
    <property type="protein sequence ID" value="KAF5363650.1"/>
    <property type="molecule type" value="Genomic_DNA"/>
</dbReference>
<reference evidence="2 3" key="1">
    <citation type="journal article" date="2020" name="ISME J.">
        <title>Uncovering the hidden diversity of litter-decomposition mechanisms in mushroom-forming fungi.</title>
        <authorList>
            <person name="Floudas D."/>
            <person name="Bentzer J."/>
            <person name="Ahren D."/>
            <person name="Johansson T."/>
            <person name="Persson P."/>
            <person name="Tunlid A."/>
        </authorList>
    </citation>
    <scope>NUCLEOTIDE SEQUENCE [LARGE SCALE GENOMIC DNA]</scope>
    <source>
        <strain evidence="2 3">CBS 146.42</strain>
    </source>
</reference>
<evidence type="ECO:0000313" key="3">
    <source>
        <dbReference type="Proteomes" id="UP000559027"/>
    </source>
</evidence>
<feature type="region of interest" description="Disordered" evidence="1">
    <location>
        <begin position="70"/>
        <end position="151"/>
    </location>
</feature>
<protein>
    <submittedName>
        <fullName evidence="2">Uncharacterized protein</fullName>
    </submittedName>
</protein>
<feature type="compositionally biased region" description="Basic and acidic residues" evidence="1">
    <location>
        <begin position="101"/>
        <end position="110"/>
    </location>
</feature>
<gene>
    <name evidence="2" type="ORF">D9756_000492</name>
</gene>